<feature type="compositionally biased region" description="Low complexity" evidence="1">
    <location>
        <begin position="130"/>
        <end position="145"/>
    </location>
</feature>
<feature type="non-terminal residue" evidence="2">
    <location>
        <position position="275"/>
    </location>
</feature>
<name>A0ABT3TWU8_9ACTN</name>
<feature type="region of interest" description="Disordered" evidence="1">
    <location>
        <begin position="1"/>
        <end position="275"/>
    </location>
</feature>
<evidence type="ECO:0000256" key="1">
    <source>
        <dbReference type="SAM" id="MobiDB-lite"/>
    </source>
</evidence>
<accession>A0ABT3TWU8</accession>
<sequence>PRAELPGGNQQPRVPSWSDENAQPSLEAPRGHDEDGSSRSPQDPGSPASHDSTAQFPRVQDGPRTGPGQDTGTFVRSDVFGGVQNGGGAAYPGSGPSGSGPSGSGPSGSGSSGSGFPSAPQRPQPTSDVPSPSSSPSSSPSPSSSYDSGRHETGQYGNGQFETGQFETGQYETGQYENDRYDAGRTGQFERPAAPRQRGDQGIPAQPTAERDYLTQDPGPGDGRTPLYDTLETNWFHGQRDGRQSQTPAAPATGGSGLSGLPRRGGAPQQEPQRP</sequence>
<feature type="compositionally biased region" description="Gly residues" evidence="1">
    <location>
        <begin position="83"/>
        <end position="113"/>
    </location>
</feature>
<dbReference type="EMBL" id="JAPHNL010000220">
    <property type="protein sequence ID" value="MCX3061517.1"/>
    <property type="molecule type" value="Genomic_DNA"/>
</dbReference>
<feature type="compositionally biased region" description="Polar residues" evidence="1">
    <location>
        <begin position="8"/>
        <end position="24"/>
    </location>
</feature>
<feature type="non-terminal residue" evidence="2">
    <location>
        <position position="1"/>
    </location>
</feature>
<reference evidence="2" key="1">
    <citation type="submission" date="2022-10" db="EMBL/GenBank/DDBJ databases">
        <title>Streptomyces beihaiensis sp. nov., a chitin degrading actinobacterium, isolated from shrimp pond soil.</title>
        <authorList>
            <person name="Xie J."/>
            <person name="Shen N."/>
        </authorList>
    </citation>
    <scope>NUCLEOTIDE SEQUENCE</scope>
    <source>
        <strain evidence="2">GXMU-J5</strain>
    </source>
</reference>
<feature type="compositionally biased region" description="Polar residues" evidence="1">
    <location>
        <begin position="38"/>
        <end position="55"/>
    </location>
</feature>
<organism evidence="2 3">
    <name type="scientific">Streptomyces beihaiensis</name>
    <dbReference type="NCBI Taxonomy" id="2984495"/>
    <lineage>
        <taxon>Bacteria</taxon>
        <taxon>Bacillati</taxon>
        <taxon>Actinomycetota</taxon>
        <taxon>Actinomycetes</taxon>
        <taxon>Kitasatosporales</taxon>
        <taxon>Streptomycetaceae</taxon>
        <taxon>Streptomyces</taxon>
    </lineage>
</organism>
<dbReference type="Proteomes" id="UP001163064">
    <property type="component" value="Unassembled WGS sequence"/>
</dbReference>
<feature type="compositionally biased region" description="Low complexity" evidence="1">
    <location>
        <begin position="259"/>
        <end position="268"/>
    </location>
</feature>
<protein>
    <recommendedName>
        <fullName evidence="4">Histidine kinase</fullName>
    </recommendedName>
</protein>
<feature type="compositionally biased region" description="Polar residues" evidence="1">
    <location>
        <begin position="158"/>
        <end position="176"/>
    </location>
</feature>
<evidence type="ECO:0008006" key="4">
    <source>
        <dbReference type="Google" id="ProtNLM"/>
    </source>
</evidence>
<evidence type="ECO:0000313" key="2">
    <source>
        <dbReference type="EMBL" id="MCX3061517.1"/>
    </source>
</evidence>
<gene>
    <name evidence="2" type="ORF">OFY01_17465</name>
</gene>
<evidence type="ECO:0000313" key="3">
    <source>
        <dbReference type="Proteomes" id="UP001163064"/>
    </source>
</evidence>
<keyword evidence="3" id="KW-1185">Reference proteome</keyword>
<comment type="caution">
    <text evidence="2">The sequence shown here is derived from an EMBL/GenBank/DDBJ whole genome shotgun (WGS) entry which is preliminary data.</text>
</comment>
<proteinExistence type="predicted"/>